<accession>A0ABS1HAA1</accession>
<sequence length="579" mass="67815">MDDKQFEDRMRLLKKSYDRVPSQFQQEEIIEQIEIEKQSQTVDLIRKPRKNRQKLTIWAISIASIFVISILGATFILESDKENNQGGKGQYTLAEVFKDVEKDYPITREKNRKLLKMKEEDFAELDFVKVADSKYNMYKNAAKKDAGKYLMSAKEKANIYDQIIKRIQLPLPLIVIAASNPKKLSESEAKKYISDYYFRTEDLVNYYENLFSDYKEEIKALSKDGQLNEQTIPMNRERLPQELQDAIEGARSQNLHLKVVNSKFVFAYLNDFAVKKLRDKISDRLLGYLTIIEKAPYSYDATLLHPVEETGNILNTIERTLNLVDKEEITFFNAIEYDYAEMAFYFLIGSNEHPVFDKKGKVNQEYRDAWQNVLARSPKYSPLAVYLEPIIRDFQSTNWTTSENWENVLSIDIKKVMENKLKEASLDNFGDEYYEDLTIINSEFESQNHMYLKNTLGPNAKALFKEAKATDIVGLYYNSMRLKHFDTVLELYAKGKQYDIPSEEQIMKNRLESFEDVTRLSDIMEYMIFIQSSTEKGEPEKGIVRVIMKKEAKEDSIRVEEFQLIKEDVGWRILYTEAQ</sequence>
<keyword evidence="3" id="KW-1185">Reference proteome</keyword>
<reference evidence="2 3" key="1">
    <citation type="submission" date="2020-12" db="EMBL/GenBank/DDBJ databases">
        <title>YIM B01967 draft genome.</title>
        <authorList>
            <person name="Yan X."/>
        </authorList>
    </citation>
    <scope>NUCLEOTIDE SEQUENCE [LARGE SCALE GENOMIC DNA]</scope>
    <source>
        <strain evidence="2 3">YIM B01967</strain>
    </source>
</reference>
<organism evidence="2 3">
    <name type="scientific">Viridibacillus soli</name>
    <dbReference type="NCBI Taxonomy" id="2798301"/>
    <lineage>
        <taxon>Bacteria</taxon>
        <taxon>Bacillati</taxon>
        <taxon>Bacillota</taxon>
        <taxon>Bacilli</taxon>
        <taxon>Bacillales</taxon>
        <taxon>Caryophanaceae</taxon>
        <taxon>Viridibacillus</taxon>
    </lineage>
</organism>
<keyword evidence="1" id="KW-0472">Membrane</keyword>
<comment type="caution">
    <text evidence="2">The sequence shown here is derived from an EMBL/GenBank/DDBJ whole genome shotgun (WGS) entry which is preliminary data.</text>
</comment>
<evidence type="ECO:0000256" key="1">
    <source>
        <dbReference type="SAM" id="Phobius"/>
    </source>
</evidence>
<evidence type="ECO:0000313" key="3">
    <source>
        <dbReference type="Proteomes" id="UP000618943"/>
    </source>
</evidence>
<dbReference type="EMBL" id="JAEOAH010000024">
    <property type="protein sequence ID" value="MBK3496199.1"/>
    <property type="molecule type" value="Genomic_DNA"/>
</dbReference>
<evidence type="ECO:0000313" key="2">
    <source>
        <dbReference type="EMBL" id="MBK3496199.1"/>
    </source>
</evidence>
<protein>
    <submittedName>
        <fullName evidence="2">Uncharacterized protein</fullName>
    </submittedName>
</protein>
<gene>
    <name evidence="2" type="ORF">JFL43_15280</name>
</gene>
<dbReference type="Proteomes" id="UP000618943">
    <property type="component" value="Unassembled WGS sequence"/>
</dbReference>
<proteinExistence type="predicted"/>
<keyword evidence="1" id="KW-1133">Transmembrane helix</keyword>
<name>A0ABS1HAA1_9BACL</name>
<dbReference type="RefSeq" id="WP_200749700.1">
    <property type="nucleotide sequence ID" value="NZ_JAEOAH010000024.1"/>
</dbReference>
<feature type="transmembrane region" description="Helical" evidence="1">
    <location>
        <begin position="55"/>
        <end position="77"/>
    </location>
</feature>
<keyword evidence="1" id="KW-0812">Transmembrane</keyword>